<reference evidence="1" key="1">
    <citation type="submission" date="2020-06" db="EMBL/GenBank/DDBJ databases">
        <title>Characterization of fructooligosaccharide metabolism and fructooligosaccharide-degrading enzymes in human commensal butyrate producers.</title>
        <authorList>
            <person name="Tanno H."/>
            <person name="Fujii T."/>
            <person name="Hirano K."/>
            <person name="Maeno S."/>
            <person name="Tonozuka T."/>
            <person name="Sakamoto M."/>
            <person name="Ohkuma M."/>
            <person name="Tochio T."/>
            <person name="Endo A."/>
        </authorList>
    </citation>
    <scope>NUCLEOTIDE SEQUENCE</scope>
    <source>
        <strain evidence="1">JCM 17466</strain>
    </source>
</reference>
<protein>
    <submittedName>
        <fullName evidence="1">Uncharacterized protein</fullName>
    </submittedName>
</protein>
<gene>
    <name evidence="1" type="ORF">ANBU17_28760</name>
</gene>
<evidence type="ECO:0000313" key="1">
    <source>
        <dbReference type="EMBL" id="GFO86529.1"/>
    </source>
</evidence>
<dbReference type="EMBL" id="BLYI01000067">
    <property type="protein sequence ID" value="GFO86529.1"/>
    <property type="molecule type" value="Genomic_DNA"/>
</dbReference>
<organism evidence="1 2">
    <name type="scientific">Anaerostipes butyraticus</name>
    <dbReference type="NCBI Taxonomy" id="645466"/>
    <lineage>
        <taxon>Bacteria</taxon>
        <taxon>Bacillati</taxon>
        <taxon>Bacillota</taxon>
        <taxon>Clostridia</taxon>
        <taxon>Lachnospirales</taxon>
        <taxon>Lachnospiraceae</taxon>
        <taxon>Anaerostipes</taxon>
    </lineage>
</organism>
<evidence type="ECO:0000313" key="2">
    <source>
        <dbReference type="Proteomes" id="UP000613208"/>
    </source>
</evidence>
<keyword evidence="2" id="KW-1185">Reference proteome</keyword>
<sequence>MEEQKWLRLEIVDDQLYLEKKLLKGIEYYKLKKESTMPEGTAELELKIIVNFGNAREPNL</sequence>
<proteinExistence type="predicted"/>
<accession>A0A916VDP4</accession>
<dbReference type="Proteomes" id="UP000613208">
    <property type="component" value="Unassembled WGS sequence"/>
</dbReference>
<name>A0A916VDP4_9FIRM</name>
<comment type="caution">
    <text evidence="1">The sequence shown here is derived from an EMBL/GenBank/DDBJ whole genome shotgun (WGS) entry which is preliminary data.</text>
</comment>
<dbReference type="RefSeq" id="WP_201312180.1">
    <property type="nucleotide sequence ID" value="NZ_BLYI01000067.1"/>
</dbReference>
<dbReference type="AlphaFoldDB" id="A0A916VDP4"/>